<dbReference type="GO" id="GO:0046920">
    <property type="term" value="F:alpha-(1-&gt;3)-fucosyltransferase activity"/>
    <property type="evidence" value="ECO:0007669"/>
    <property type="project" value="TreeGrafter"/>
</dbReference>
<protein>
    <recommendedName>
        <fullName evidence="11">Fucosyltransferase</fullName>
        <ecNumber evidence="11">2.4.1.-</ecNumber>
    </recommendedName>
</protein>
<feature type="domain" description="Fucosyltransferase N-terminal" evidence="13">
    <location>
        <begin position="47"/>
        <end position="146"/>
    </location>
</feature>
<keyword evidence="9" id="KW-0472">Membrane</keyword>
<keyword evidence="10" id="KW-0325">Glycoprotein</keyword>
<evidence type="ECO:0000256" key="11">
    <source>
        <dbReference type="RuleBase" id="RU003832"/>
    </source>
</evidence>
<keyword evidence="15" id="KW-1185">Reference proteome</keyword>
<feature type="domain" description="Fucosyltransferase C-terminal" evidence="12">
    <location>
        <begin position="174"/>
        <end position="326"/>
    </location>
</feature>
<dbReference type="InterPro" id="IPR055270">
    <property type="entry name" value="Glyco_tran_10_C"/>
</dbReference>
<dbReference type="InterPro" id="IPR038577">
    <property type="entry name" value="GT10-like_C_sf"/>
</dbReference>
<evidence type="ECO:0000259" key="13">
    <source>
        <dbReference type="Pfam" id="PF17039"/>
    </source>
</evidence>
<sequence length="439" mass="51932">MTSRFAVRKRTNKAFALLLSVTVLFLYVLFFQKTSNDVSNEFLHYPILLWWTPFIAETVKVIDCENRFRCIVTKNRSYGYESNLAAYVFYGSNFNFTDLPLPRNEIPWVIFHEESPKNLPFFIYKEGQNIFDITATFSRYSDFPVPLQFLRDLNLLLDTTFYVPLKEKNRLLDRNAPVLYIQSDCDTPIERDDFVKELIKYVKIDSYGSCLNNRELPERYGIEKTFENLYDDDFMQFIAQYKFVIAIENSICDDYITEKLWRPLIAGSIPIYLGSPSVEDWLPNNNSAILIKDFKSISALADYINRINNDDNIYTKYMQHKLGTENVKITNELLKRTLQKGHYGIENNEDFPIPAFECFVCKSIHLKAYRKHRKQSVYNCEEPTSKDETKENWWKNHWHHGRCQAKTLWYLLEVAKVSHSFTAEMFQEKYDELNSNNKC</sequence>
<evidence type="ECO:0000256" key="3">
    <source>
        <dbReference type="ARBA" id="ARBA00008919"/>
    </source>
</evidence>
<evidence type="ECO:0000313" key="14">
    <source>
        <dbReference type="EMBL" id="KAF2902394.1"/>
    </source>
</evidence>
<dbReference type="PANTHER" id="PTHR11929">
    <property type="entry name" value="ALPHA- 1,3 -FUCOSYLTRANSFERASE"/>
    <property type="match status" value="1"/>
</dbReference>
<keyword evidence="11" id="KW-0333">Golgi apparatus</keyword>
<proteinExistence type="inferred from homology"/>
<comment type="pathway">
    <text evidence="2">Protein modification; protein glycosylation.</text>
</comment>
<evidence type="ECO:0000256" key="6">
    <source>
        <dbReference type="ARBA" id="ARBA00022692"/>
    </source>
</evidence>
<reference evidence="14" key="1">
    <citation type="submission" date="2019-08" db="EMBL/GenBank/DDBJ databases">
        <title>The genome of the North American firefly Photinus pyralis.</title>
        <authorList>
            <consortium name="Photinus pyralis genome working group"/>
            <person name="Fallon T.R."/>
            <person name="Sander Lower S.E."/>
            <person name="Weng J.-K."/>
        </authorList>
    </citation>
    <scope>NUCLEOTIDE SEQUENCE</scope>
    <source>
        <strain evidence="14">TRF0915ILg1</strain>
        <tissue evidence="14">Whole body</tissue>
    </source>
</reference>
<dbReference type="Pfam" id="PF17039">
    <property type="entry name" value="Glyco_tran_10_N"/>
    <property type="match status" value="1"/>
</dbReference>
<keyword evidence="5 11" id="KW-0808">Transferase</keyword>
<comment type="subcellular location">
    <subcellularLocation>
        <location evidence="1 11">Golgi apparatus</location>
        <location evidence="1 11">Golgi stack membrane</location>
        <topology evidence="1 11">Single-pass type II membrane protein</topology>
    </subcellularLocation>
</comment>
<evidence type="ECO:0000256" key="4">
    <source>
        <dbReference type="ARBA" id="ARBA00022676"/>
    </source>
</evidence>
<evidence type="ECO:0000259" key="12">
    <source>
        <dbReference type="Pfam" id="PF00852"/>
    </source>
</evidence>
<keyword evidence="4 11" id="KW-0328">Glycosyltransferase</keyword>
<dbReference type="FunFam" id="3.40.50.11660:FF:000002">
    <property type="entry name" value="Alpha-(1,3)-fucosyltransferase"/>
    <property type="match status" value="1"/>
</dbReference>
<dbReference type="PANTHER" id="PTHR11929:SF194">
    <property type="entry name" value="ALPHA-(1,3)-FUCOSYLTRANSFERASE 10"/>
    <property type="match status" value="1"/>
</dbReference>
<dbReference type="EC" id="2.4.1.-" evidence="11"/>
<dbReference type="EMBL" id="VTPC01001313">
    <property type="protein sequence ID" value="KAF2902394.1"/>
    <property type="molecule type" value="Genomic_DNA"/>
</dbReference>
<dbReference type="Pfam" id="PF00852">
    <property type="entry name" value="Glyco_transf_10"/>
    <property type="match status" value="1"/>
</dbReference>
<evidence type="ECO:0000256" key="9">
    <source>
        <dbReference type="ARBA" id="ARBA00023136"/>
    </source>
</evidence>
<evidence type="ECO:0000256" key="5">
    <source>
        <dbReference type="ARBA" id="ARBA00022679"/>
    </source>
</evidence>
<dbReference type="UniPathway" id="UPA00378"/>
<keyword evidence="6 11" id="KW-0812">Transmembrane</keyword>
<comment type="caution">
    <text evidence="14">The sequence shown here is derived from an EMBL/GenBank/DDBJ whole genome shotgun (WGS) entry which is preliminary data.</text>
</comment>
<keyword evidence="8" id="KW-1133">Transmembrane helix</keyword>
<dbReference type="InterPro" id="IPR031481">
    <property type="entry name" value="Glyco_tran_10_N"/>
</dbReference>
<evidence type="ECO:0000313" key="15">
    <source>
        <dbReference type="Proteomes" id="UP000801492"/>
    </source>
</evidence>
<dbReference type="Gene3D" id="3.40.50.11660">
    <property type="entry name" value="Glycosyl transferase family 10, C-terminal domain"/>
    <property type="match status" value="1"/>
</dbReference>
<dbReference type="GO" id="GO:0032580">
    <property type="term" value="C:Golgi cisterna membrane"/>
    <property type="evidence" value="ECO:0007669"/>
    <property type="project" value="UniProtKB-SubCell"/>
</dbReference>
<name>A0A8K0DAV8_IGNLU</name>
<organism evidence="14 15">
    <name type="scientific">Ignelater luminosus</name>
    <name type="common">Cucubano</name>
    <name type="synonym">Pyrophorus luminosus</name>
    <dbReference type="NCBI Taxonomy" id="2038154"/>
    <lineage>
        <taxon>Eukaryota</taxon>
        <taxon>Metazoa</taxon>
        <taxon>Ecdysozoa</taxon>
        <taxon>Arthropoda</taxon>
        <taxon>Hexapoda</taxon>
        <taxon>Insecta</taxon>
        <taxon>Pterygota</taxon>
        <taxon>Neoptera</taxon>
        <taxon>Endopterygota</taxon>
        <taxon>Coleoptera</taxon>
        <taxon>Polyphaga</taxon>
        <taxon>Elateriformia</taxon>
        <taxon>Elateroidea</taxon>
        <taxon>Elateridae</taxon>
        <taxon>Agrypninae</taxon>
        <taxon>Pyrophorini</taxon>
        <taxon>Ignelater</taxon>
    </lineage>
</organism>
<evidence type="ECO:0000256" key="1">
    <source>
        <dbReference type="ARBA" id="ARBA00004447"/>
    </source>
</evidence>
<evidence type="ECO:0000256" key="7">
    <source>
        <dbReference type="ARBA" id="ARBA00022968"/>
    </source>
</evidence>
<gene>
    <name evidence="14" type="ORF">ILUMI_03791</name>
</gene>
<dbReference type="AlphaFoldDB" id="A0A8K0DAV8"/>
<evidence type="ECO:0000256" key="10">
    <source>
        <dbReference type="ARBA" id="ARBA00023180"/>
    </source>
</evidence>
<comment type="similarity">
    <text evidence="3 11">Belongs to the glycosyltransferase 10 family.</text>
</comment>
<keyword evidence="7" id="KW-0735">Signal-anchor</keyword>
<dbReference type="OrthoDB" id="9993460at2759"/>
<evidence type="ECO:0000256" key="8">
    <source>
        <dbReference type="ARBA" id="ARBA00022989"/>
    </source>
</evidence>
<dbReference type="Proteomes" id="UP000801492">
    <property type="component" value="Unassembled WGS sequence"/>
</dbReference>
<accession>A0A8K0DAV8</accession>
<dbReference type="InterPro" id="IPR001503">
    <property type="entry name" value="Glyco_trans_10"/>
</dbReference>
<evidence type="ECO:0000256" key="2">
    <source>
        <dbReference type="ARBA" id="ARBA00004922"/>
    </source>
</evidence>
<dbReference type="SUPFAM" id="SSF53756">
    <property type="entry name" value="UDP-Glycosyltransferase/glycogen phosphorylase"/>
    <property type="match status" value="1"/>
</dbReference>